<dbReference type="Pfam" id="PF00989">
    <property type="entry name" value="PAS"/>
    <property type="match status" value="1"/>
</dbReference>
<dbReference type="PANTHER" id="PTHR43711">
    <property type="entry name" value="TWO-COMPONENT HISTIDINE KINASE"/>
    <property type="match status" value="1"/>
</dbReference>
<dbReference type="InterPro" id="IPR001789">
    <property type="entry name" value="Sig_transdc_resp-reg_receiver"/>
</dbReference>
<dbReference type="Pfam" id="PF13426">
    <property type="entry name" value="PAS_9"/>
    <property type="match status" value="1"/>
</dbReference>
<evidence type="ECO:0000259" key="10">
    <source>
        <dbReference type="PROSITE" id="PS50110"/>
    </source>
</evidence>
<keyword evidence="3 7" id="KW-0597">Phosphoprotein</keyword>
<dbReference type="PROSITE" id="PS50113">
    <property type="entry name" value="PAC"/>
    <property type="match status" value="1"/>
</dbReference>
<dbReference type="Pfam" id="PF00512">
    <property type="entry name" value="HisKA"/>
    <property type="match status" value="1"/>
</dbReference>
<dbReference type="RefSeq" id="WP_256404830.1">
    <property type="nucleotide sequence ID" value="NZ_CP187151.1"/>
</dbReference>
<dbReference type="InterPro" id="IPR036097">
    <property type="entry name" value="HisK_dim/P_sf"/>
</dbReference>
<evidence type="ECO:0000313" key="13">
    <source>
        <dbReference type="EMBL" id="MFD1634587.1"/>
    </source>
</evidence>
<keyword evidence="14" id="KW-1185">Reference proteome</keyword>
<dbReference type="SUPFAM" id="SSF47384">
    <property type="entry name" value="Homodimeric domain of signal transducing histidine kinase"/>
    <property type="match status" value="1"/>
</dbReference>
<proteinExistence type="predicted"/>
<dbReference type="InterPro" id="IPR050736">
    <property type="entry name" value="Sensor_HK_Regulatory"/>
</dbReference>
<feature type="domain" description="PAS" evidence="11">
    <location>
        <begin position="412"/>
        <end position="456"/>
    </location>
</feature>
<dbReference type="CDD" id="cd00130">
    <property type="entry name" value="PAS"/>
    <property type="match status" value="2"/>
</dbReference>
<dbReference type="EMBL" id="JBHUDL010000010">
    <property type="protein sequence ID" value="MFD1634587.1"/>
    <property type="molecule type" value="Genomic_DNA"/>
</dbReference>
<dbReference type="PANTHER" id="PTHR43711:SF1">
    <property type="entry name" value="HISTIDINE KINASE 1"/>
    <property type="match status" value="1"/>
</dbReference>
<evidence type="ECO:0000256" key="2">
    <source>
        <dbReference type="ARBA" id="ARBA00012438"/>
    </source>
</evidence>
<dbReference type="InterPro" id="IPR003661">
    <property type="entry name" value="HisK_dim/P_dom"/>
</dbReference>
<evidence type="ECO:0000313" key="14">
    <source>
        <dbReference type="Proteomes" id="UP001597075"/>
    </source>
</evidence>
<dbReference type="Gene3D" id="3.30.450.40">
    <property type="match status" value="1"/>
</dbReference>
<dbReference type="InterPro" id="IPR000700">
    <property type="entry name" value="PAS-assoc_C"/>
</dbReference>
<dbReference type="Pfam" id="PF02518">
    <property type="entry name" value="HATPase_c"/>
    <property type="match status" value="1"/>
</dbReference>
<dbReference type="EC" id="2.7.13.3" evidence="2"/>
<dbReference type="PRINTS" id="PR00344">
    <property type="entry name" value="BCTRLSENSOR"/>
</dbReference>
<dbReference type="SUPFAM" id="SSF55785">
    <property type="entry name" value="PYP-like sensor domain (PAS domain)"/>
    <property type="match status" value="2"/>
</dbReference>
<dbReference type="SMART" id="SM00388">
    <property type="entry name" value="HisKA"/>
    <property type="match status" value="1"/>
</dbReference>
<dbReference type="InterPro" id="IPR029016">
    <property type="entry name" value="GAF-like_dom_sf"/>
</dbReference>
<dbReference type="AlphaFoldDB" id="A0ABD6D1W3"/>
<dbReference type="GO" id="GO:0004673">
    <property type="term" value="F:protein histidine kinase activity"/>
    <property type="evidence" value="ECO:0007669"/>
    <property type="project" value="UniProtKB-EC"/>
</dbReference>
<dbReference type="InterPro" id="IPR013767">
    <property type="entry name" value="PAS_fold"/>
</dbReference>
<sequence length="782" mass="85446">MEETIRVLLVDDSADLASVAARLLARESDRFDVSTETEPSAVVDRVTSKSVDCLVCDYGMPGMDGLDVLRAVRERWPDLPFILFTGKGSEEIASAAISAGATDYVQKGTATDSYALLANRIEQAVMKRRSSRRAARLEALRDVARDVNGKLIRADDEAAAERAACEHLVATDPYTVAWIGAADDDGSTAIRTAVGEPVDAVDHGREPVRRAIATREPAVGTDPGHAGPETVAAVPLDADEDRYGLLVAGAAEPDAIDGVELDFLAELGEDVASALKRLRIRAELSESEAKYRRLIEQNLVGVYLIQDGEFEYVNPRLAETFGYSQETLLTELTPYDVVIEADHDTLRRNLEHRETGDVDDLRYTLRGTRKDGTEIEFEVHGGRIDYRGEPAVMGTLLDVTERRRQQRELEQSRAEYRALFEEFPDAVFVRTPGEFFQNVSDTAVDRLGYDREELLSMKPPDIDPNVDPADETDRLDALSTDGTIRFDTVHEARSGEQIPVEVNSTLIPYRGEEAILSTARDISDRVDREAELRRQHDRMEEIASVVSHDLRNPLNVAAGRIETARMACDCAHDDLEGASNALDRMNQLIDDLLTLTDRREVELSPVSLRTVIDRSWGNVATDDATLHHEVGGTIRADGSRLEQVFENLFRNSVEHGPTGSRAESGGTPESSIPRDDGEAGGSAEHGLTSGRSASGDASDSSDLTITVGRLPDGFYVADDGRGIPADEREQVFESGYSTAQDGTGLGLAIVRDVIEAHGWEISVTSGPEGGARFEITGVERLA</sequence>
<dbReference type="PROSITE" id="PS50112">
    <property type="entry name" value="PAS"/>
    <property type="match status" value="2"/>
</dbReference>
<evidence type="ECO:0000259" key="12">
    <source>
        <dbReference type="PROSITE" id="PS50113"/>
    </source>
</evidence>
<dbReference type="PROSITE" id="PS50110">
    <property type="entry name" value="RESPONSE_REGULATORY"/>
    <property type="match status" value="1"/>
</dbReference>
<feature type="domain" description="PAC" evidence="12">
    <location>
        <begin position="359"/>
        <end position="411"/>
    </location>
</feature>
<evidence type="ECO:0000256" key="3">
    <source>
        <dbReference type="ARBA" id="ARBA00022553"/>
    </source>
</evidence>
<feature type="domain" description="Response regulatory" evidence="10">
    <location>
        <begin position="6"/>
        <end position="122"/>
    </location>
</feature>
<dbReference type="CDD" id="cd00082">
    <property type="entry name" value="HisKA"/>
    <property type="match status" value="1"/>
</dbReference>
<dbReference type="InterPro" id="IPR003594">
    <property type="entry name" value="HATPase_dom"/>
</dbReference>
<dbReference type="Gene3D" id="3.30.565.10">
    <property type="entry name" value="Histidine kinase-like ATPase, C-terminal domain"/>
    <property type="match status" value="1"/>
</dbReference>
<evidence type="ECO:0000259" key="9">
    <source>
        <dbReference type="PROSITE" id="PS50109"/>
    </source>
</evidence>
<dbReference type="CDD" id="cd00075">
    <property type="entry name" value="HATPase"/>
    <property type="match status" value="1"/>
</dbReference>
<dbReference type="Gene3D" id="3.40.50.2300">
    <property type="match status" value="1"/>
</dbReference>
<comment type="caution">
    <text evidence="13">The sequence shown here is derived from an EMBL/GenBank/DDBJ whole genome shotgun (WGS) entry which is preliminary data.</text>
</comment>
<dbReference type="SUPFAM" id="SSF52172">
    <property type="entry name" value="CheY-like"/>
    <property type="match status" value="1"/>
</dbReference>
<protein>
    <recommendedName>
        <fullName evidence="2">histidine kinase</fullName>
        <ecNumber evidence="2">2.7.13.3</ecNumber>
    </recommendedName>
</protein>
<feature type="compositionally biased region" description="Low complexity" evidence="8">
    <location>
        <begin position="689"/>
        <end position="702"/>
    </location>
</feature>
<organism evidence="13 14">
    <name type="scientific">Haloplanus ruber</name>
    <dbReference type="NCBI Taxonomy" id="869892"/>
    <lineage>
        <taxon>Archaea</taxon>
        <taxon>Methanobacteriati</taxon>
        <taxon>Methanobacteriota</taxon>
        <taxon>Stenosarchaea group</taxon>
        <taxon>Halobacteria</taxon>
        <taxon>Halobacteriales</taxon>
        <taxon>Haloferacaceae</taxon>
        <taxon>Haloplanus</taxon>
    </lineage>
</organism>
<reference evidence="13 14" key="1">
    <citation type="journal article" date="2019" name="Int. J. Syst. Evol. Microbiol.">
        <title>The Global Catalogue of Microorganisms (GCM) 10K type strain sequencing project: providing services to taxonomists for standard genome sequencing and annotation.</title>
        <authorList>
            <consortium name="The Broad Institute Genomics Platform"/>
            <consortium name="The Broad Institute Genome Sequencing Center for Infectious Disease"/>
            <person name="Wu L."/>
            <person name="Ma J."/>
        </authorList>
    </citation>
    <scope>NUCLEOTIDE SEQUENCE [LARGE SCALE GENOMIC DNA]</scope>
    <source>
        <strain evidence="13 14">CGMCC 1.10594</strain>
    </source>
</reference>
<dbReference type="SMART" id="SM00387">
    <property type="entry name" value="HATPase_c"/>
    <property type="match status" value="1"/>
</dbReference>
<gene>
    <name evidence="13" type="ORF">ACFSBJ_12720</name>
</gene>
<evidence type="ECO:0000256" key="5">
    <source>
        <dbReference type="ARBA" id="ARBA00022777"/>
    </source>
</evidence>
<evidence type="ECO:0000259" key="11">
    <source>
        <dbReference type="PROSITE" id="PS50112"/>
    </source>
</evidence>
<dbReference type="Proteomes" id="UP001597075">
    <property type="component" value="Unassembled WGS sequence"/>
</dbReference>
<dbReference type="InterPro" id="IPR004358">
    <property type="entry name" value="Sig_transdc_His_kin-like_C"/>
</dbReference>
<keyword evidence="4" id="KW-0808">Transferase</keyword>
<comment type="catalytic activity">
    <reaction evidence="1">
        <text>ATP + protein L-histidine = ADP + protein N-phospho-L-histidine.</text>
        <dbReference type="EC" id="2.7.13.3"/>
    </reaction>
</comment>
<dbReference type="Gene3D" id="1.10.287.130">
    <property type="match status" value="1"/>
</dbReference>
<dbReference type="PROSITE" id="PS50109">
    <property type="entry name" value="HIS_KIN"/>
    <property type="match status" value="1"/>
</dbReference>
<evidence type="ECO:0000256" key="4">
    <source>
        <dbReference type="ARBA" id="ARBA00022679"/>
    </source>
</evidence>
<dbReference type="InterPro" id="IPR011006">
    <property type="entry name" value="CheY-like_superfamily"/>
</dbReference>
<dbReference type="SMART" id="SM00448">
    <property type="entry name" value="REC"/>
    <property type="match status" value="1"/>
</dbReference>
<dbReference type="SMART" id="SM00091">
    <property type="entry name" value="PAS"/>
    <property type="match status" value="2"/>
</dbReference>
<dbReference type="Pfam" id="PF00072">
    <property type="entry name" value="Response_reg"/>
    <property type="match status" value="1"/>
</dbReference>
<dbReference type="NCBIfam" id="TIGR00229">
    <property type="entry name" value="sensory_box"/>
    <property type="match status" value="2"/>
</dbReference>
<dbReference type="GO" id="GO:0000160">
    <property type="term" value="P:phosphorelay signal transduction system"/>
    <property type="evidence" value="ECO:0007669"/>
    <property type="project" value="UniProtKB-KW"/>
</dbReference>
<keyword evidence="6" id="KW-0902">Two-component regulatory system</keyword>
<dbReference type="SUPFAM" id="SSF55874">
    <property type="entry name" value="ATPase domain of HSP90 chaperone/DNA topoisomerase II/histidine kinase"/>
    <property type="match status" value="1"/>
</dbReference>
<dbReference type="SMART" id="SM00086">
    <property type="entry name" value="PAC"/>
    <property type="match status" value="2"/>
</dbReference>
<accession>A0ABD6D1W3</accession>
<keyword evidence="5" id="KW-0418">Kinase</keyword>
<evidence type="ECO:0000256" key="8">
    <source>
        <dbReference type="SAM" id="MobiDB-lite"/>
    </source>
</evidence>
<feature type="region of interest" description="Disordered" evidence="8">
    <location>
        <begin position="652"/>
        <end position="705"/>
    </location>
</feature>
<dbReference type="InterPro" id="IPR036890">
    <property type="entry name" value="HATPase_C_sf"/>
</dbReference>
<dbReference type="InterPro" id="IPR000014">
    <property type="entry name" value="PAS"/>
</dbReference>
<name>A0ABD6D1W3_9EURY</name>
<feature type="domain" description="Histidine kinase" evidence="9">
    <location>
        <begin position="545"/>
        <end position="776"/>
    </location>
</feature>
<dbReference type="Pfam" id="PF13185">
    <property type="entry name" value="GAF_2"/>
    <property type="match status" value="1"/>
</dbReference>
<evidence type="ECO:0000256" key="6">
    <source>
        <dbReference type="ARBA" id="ARBA00023012"/>
    </source>
</evidence>
<dbReference type="SUPFAM" id="SSF55781">
    <property type="entry name" value="GAF domain-like"/>
    <property type="match status" value="1"/>
</dbReference>
<dbReference type="InterPro" id="IPR005467">
    <property type="entry name" value="His_kinase_dom"/>
</dbReference>
<feature type="modified residue" description="4-aspartylphosphate" evidence="7">
    <location>
        <position position="57"/>
    </location>
</feature>
<dbReference type="Gene3D" id="3.30.450.20">
    <property type="entry name" value="PAS domain"/>
    <property type="match status" value="2"/>
</dbReference>
<dbReference type="CDD" id="cd00156">
    <property type="entry name" value="REC"/>
    <property type="match status" value="1"/>
</dbReference>
<dbReference type="InterPro" id="IPR001610">
    <property type="entry name" value="PAC"/>
</dbReference>
<dbReference type="InterPro" id="IPR003018">
    <property type="entry name" value="GAF"/>
</dbReference>
<evidence type="ECO:0000256" key="1">
    <source>
        <dbReference type="ARBA" id="ARBA00000085"/>
    </source>
</evidence>
<feature type="domain" description="PAS" evidence="11">
    <location>
        <begin position="307"/>
        <end position="357"/>
    </location>
</feature>
<dbReference type="InterPro" id="IPR035965">
    <property type="entry name" value="PAS-like_dom_sf"/>
</dbReference>
<evidence type="ECO:0000256" key="7">
    <source>
        <dbReference type="PROSITE-ProRule" id="PRU00169"/>
    </source>
</evidence>